<evidence type="ECO:0000313" key="3">
    <source>
        <dbReference type="EMBL" id="WHI61323.1"/>
    </source>
</evidence>
<dbReference type="InterPro" id="IPR035940">
    <property type="entry name" value="CAP_sf"/>
</dbReference>
<dbReference type="Proteomes" id="UP001223261">
    <property type="component" value="Chromosome"/>
</dbReference>
<dbReference type="CDD" id="cd05379">
    <property type="entry name" value="CAP_bacterial"/>
    <property type="match status" value="1"/>
</dbReference>
<evidence type="ECO:0000259" key="2">
    <source>
        <dbReference type="Pfam" id="PF14504"/>
    </source>
</evidence>
<accession>A0AAX3W7J8</accession>
<dbReference type="Pfam" id="PF00188">
    <property type="entry name" value="CAP"/>
    <property type="match status" value="1"/>
</dbReference>
<dbReference type="EMBL" id="CP118848">
    <property type="protein sequence ID" value="WHI61323.1"/>
    <property type="molecule type" value="Genomic_DNA"/>
</dbReference>
<dbReference type="InterPro" id="IPR014044">
    <property type="entry name" value="CAP_dom"/>
</dbReference>
<organism evidence="3 4">
    <name type="scientific">Mammaliicoccus lentus</name>
    <name type="common">Staphylococcus lentus</name>
    <dbReference type="NCBI Taxonomy" id="42858"/>
    <lineage>
        <taxon>Bacteria</taxon>
        <taxon>Bacillati</taxon>
        <taxon>Bacillota</taxon>
        <taxon>Bacilli</taxon>
        <taxon>Bacillales</taxon>
        <taxon>Staphylococcaceae</taxon>
        <taxon>Mammaliicoccus</taxon>
    </lineage>
</organism>
<dbReference type="Gene3D" id="3.40.33.10">
    <property type="entry name" value="CAP"/>
    <property type="match status" value="1"/>
</dbReference>
<evidence type="ECO:0000259" key="1">
    <source>
        <dbReference type="Pfam" id="PF00188"/>
    </source>
</evidence>
<dbReference type="InterPro" id="IPR029410">
    <property type="entry name" value="CAP_assoc"/>
</dbReference>
<evidence type="ECO:0000313" key="4">
    <source>
        <dbReference type="Proteomes" id="UP001223261"/>
    </source>
</evidence>
<dbReference type="PANTHER" id="PTHR31157:SF1">
    <property type="entry name" value="SCP DOMAIN-CONTAINING PROTEIN"/>
    <property type="match status" value="1"/>
</dbReference>
<dbReference type="Pfam" id="PF14504">
    <property type="entry name" value="CAP_assoc_N"/>
    <property type="match status" value="1"/>
</dbReference>
<protein>
    <submittedName>
        <fullName evidence="3">CAP-associated domain-containing protein</fullName>
    </submittedName>
</protein>
<reference evidence="3" key="1">
    <citation type="journal article" date="2023" name="Antibiotics">
        <title>Prevalence and Molecular Characterization of Methicillin-Resistant Staphylococci (MRS) and Mammaliicocci (MRM) in Dromedary Camels from Algeria: First Detection of SCCmec-mecC Hybrid in Methicillin-Resistant Mammaliicoccus lentus.</title>
        <authorList>
            <person name="Belhout C."/>
            <person name="Boyen F."/>
            <person name="Vereecke N."/>
            <person name="Theuns S."/>
            <person name="Taibi N."/>
            <person name="Stegger M."/>
            <person name="de la Fe-Rodriguez P.Y."/>
            <person name="Bouayad L."/>
            <person name="Elgroud R."/>
            <person name="Butaye P."/>
        </authorList>
    </citation>
    <scope>NUCLEOTIDE SEQUENCE</scope>
    <source>
        <strain evidence="3">7048</strain>
    </source>
</reference>
<dbReference type="AlphaFoldDB" id="A0AAX3W7J8"/>
<dbReference type="PANTHER" id="PTHR31157">
    <property type="entry name" value="SCP DOMAIN-CONTAINING PROTEIN"/>
    <property type="match status" value="1"/>
</dbReference>
<dbReference type="SUPFAM" id="SSF55797">
    <property type="entry name" value="PR-1-like"/>
    <property type="match status" value="1"/>
</dbReference>
<feature type="domain" description="CAP-associated" evidence="2">
    <location>
        <begin position="69"/>
        <end position="201"/>
    </location>
</feature>
<sequence>MDYLKKVFYLFILLLIITLIKPVPESDLSKQIQQKVMNVQQGLEDEQTTKKVELKTPKEQEFAINNIQINQTKSEVEKKLGKPKRVTVNEYNEKWHAYHDQYNGFVMVSYDDDKVTGLYTNQDLITSQKGITSKMKKNKVRSILGEPLDEIQKDKVKLVQNDPDYDVFKFDNIYTTIFYDKHQDNQIKGIMQVASSTEDKRTNQYHTASDEYKGALELQNFDIVNAERVQFDLPTLSYNENVSHTARKHSTDMVDNDYFDHTNKQGLSPFDRLDNDGFDYVTAGENLAYGQISSVYAHHGLMNSLGHRKNILNKDYKELGVGVDIGEDLQPYWTENYITQQ</sequence>
<proteinExistence type="predicted"/>
<gene>
    <name evidence="3" type="ORF">PYH69_06745</name>
</gene>
<feature type="domain" description="SCP" evidence="1">
    <location>
        <begin position="222"/>
        <end position="337"/>
    </location>
</feature>
<name>A0AAX3W7J8_MAMLE</name>